<name>A0ABR1ZCH1_9ROSI</name>
<reference evidence="1 2" key="1">
    <citation type="journal article" date="2024" name="G3 (Bethesda)">
        <title>Genome assembly of Hibiscus sabdariffa L. provides insights into metabolisms of medicinal natural products.</title>
        <authorList>
            <person name="Kim T."/>
        </authorList>
    </citation>
    <scope>NUCLEOTIDE SEQUENCE [LARGE SCALE GENOMIC DNA]</scope>
    <source>
        <strain evidence="1">TK-2024</strain>
        <tissue evidence="1">Old leaves</tissue>
    </source>
</reference>
<accession>A0ABR1ZCH1</accession>
<gene>
    <name evidence="1" type="ORF">V6N11_063405</name>
</gene>
<evidence type="ECO:0000313" key="1">
    <source>
        <dbReference type="EMBL" id="KAK8477976.1"/>
    </source>
</evidence>
<sequence length="89" mass="10340">MGFRSVFFRPRWRSTFLTEHLVTSPLISVARARSRSRLATYSKIENGKIAELDGVRVRALFKWWSITGIRLRTFMKALSVKAVIRLLKS</sequence>
<dbReference type="InterPro" id="IPR036758">
    <property type="entry name" value="At5g01610-like"/>
</dbReference>
<evidence type="ECO:0000313" key="2">
    <source>
        <dbReference type="Proteomes" id="UP001396334"/>
    </source>
</evidence>
<comment type="caution">
    <text evidence="1">The sequence shown here is derived from an EMBL/GenBank/DDBJ whole genome shotgun (WGS) entry which is preliminary data.</text>
</comment>
<keyword evidence="2" id="KW-1185">Reference proteome</keyword>
<proteinExistence type="predicted"/>
<dbReference type="EMBL" id="JBBPBN010001553">
    <property type="protein sequence ID" value="KAK8477976.1"/>
    <property type="molecule type" value="Genomic_DNA"/>
</dbReference>
<dbReference type="Proteomes" id="UP001396334">
    <property type="component" value="Unassembled WGS sequence"/>
</dbReference>
<organism evidence="1 2">
    <name type="scientific">Hibiscus sabdariffa</name>
    <name type="common">roselle</name>
    <dbReference type="NCBI Taxonomy" id="183260"/>
    <lineage>
        <taxon>Eukaryota</taxon>
        <taxon>Viridiplantae</taxon>
        <taxon>Streptophyta</taxon>
        <taxon>Embryophyta</taxon>
        <taxon>Tracheophyta</taxon>
        <taxon>Spermatophyta</taxon>
        <taxon>Magnoliopsida</taxon>
        <taxon>eudicotyledons</taxon>
        <taxon>Gunneridae</taxon>
        <taxon>Pentapetalae</taxon>
        <taxon>rosids</taxon>
        <taxon>malvids</taxon>
        <taxon>Malvales</taxon>
        <taxon>Malvaceae</taxon>
        <taxon>Malvoideae</taxon>
        <taxon>Hibiscus</taxon>
    </lineage>
</organism>
<protein>
    <submittedName>
        <fullName evidence="1">Uncharacterized protein</fullName>
    </submittedName>
</protein>
<dbReference type="SUPFAM" id="SSF141562">
    <property type="entry name" value="At5g01610-like"/>
    <property type="match status" value="1"/>
</dbReference>